<feature type="binding site" evidence="16">
    <location>
        <position position="86"/>
    </location>
    <ligand>
        <name>substrate</name>
    </ligand>
</feature>
<comment type="similarity">
    <text evidence="14 16">Belongs to the type III pantothenate kinase family.</text>
</comment>
<keyword evidence="12 16" id="KW-0630">Potassium</keyword>
<keyword evidence="13 16" id="KW-0173">Coenzyme A biosynthesis</keyword>
<comment type="catalytic activity">
    <reaction evidence="1 16">
        <text>(R)-pantothenate + ATP = (R)-4'-phosphopantothenate + ADP + H(+)</text>
        <dbReference type="Rhea" id="RHEA:16373"/>
        <dbReference type="ChEBI" id="CHEBI:10986"/>
        <dbReference type="ChEBI" id="CHEBI:15378"/>
        <dbReference type="ChEBI" id="CHEBI:29032"/>
        <dbReference type="ChEBI" id="CHEBI:30616"/>
        <dbReference type="ChEBI" id="CHEBI:456216"/>
        <dbReference type="EC" id="2.7.1.33"/>
    </reaction>
</comment>
<evidence type="ECO:0000313" key="18">
    <source>
        <dbReference type="Proteomes" id="UP000198850"/>
    </source>
</evidence>
<dbReference type="PANTHER" id="PTHR34265">
    <property type="entry name" value="TYPE III PANTOTHENATE KINASE"/>
    <property type="match status" value="1"/>
</dbReference>
<organism evidence="17 18">
    <name type="scientific">Pedobacter hartonius</name>
    <dbReference type="NCBI Taxonomy" id="425514"/>
    <lineage>
        <taxon>Bacteria</taxon>
        <taxon>Pseudomonadati</taxon>
        <taxon>Bacteroidota</taxon>
        <taxon>Sphingobacteriia</taxon>
        <taxon>Sphingobacteriales</taxon>
        <taxon>Sphingobacteriaceae</taxon>
        <taxon>Pedobacter</taxon>
    </lineage>
</organism>
<dbReference type="EC" id="2.7.1.33" evidence="6 16"/>
<keyword evidence="9 16" id="KW-0547">Nucleotide-binding</keyword>
<dbReference type="GO" id="GO:0005524">
    <property type="term" value="F:ATP binding"/>
    <property type="evidence" value="ECO:0007669"/>
    <property type="project" value="UniProtKB-UniRule"/>
</dbReference>
<dbReference type="GO" id="GO:0015937">
    <property type="term" value="P:coenzyme A biosynthetic process"/>
    <property type="evidence" value="ECO:0007669"/>
    <property type="project" value="UniProtKB-UniRule"/>
</dbReference>
<comment type="subunit">
    <text evidence="5 16">Homodimer.</text>
</comment>
<feature type="binding site" evidence="16">
    <location>
        <position position="173"/>
    </location>
    <ligand>
        <name>substrate</name>
    </ligand>
</feature>
<dbReference type="PANTHER" id="PTHR34265:SF1">
    <property type="entry name" value="TYPE III PANTOTHENATE KINASE"/>
    <property type="match status" value="1"/>
</dbReference>
<dbReference type="InterPro" id="IPR043129">
    <property type="entry name" value="ATPase_NBD"/>
</dbReference>
<dbReference type="CDD" id="cd24015">
    <property type="entry name" value="ASKHA_NBD_PanK-III"/>
    <property type="match status" value="1"/>
</dbReference>
<comment type="cofactor">
    <cofactor evidence="16">
        <name>NH4(+)</name>
        <dbReference type="ChEBI" id="CHEBI:28938"/>
    </cofactor>
    <cofactor evidence="16">
        <name>K(+)</name>
        <dbReference type="ChEBI" id="CHEBI:29103"/>
    </cofactor>
    <text evidence="16">A monovalent cation. Ammonium or potassium.</text>
</comment>
<comment type="pathway">
    <text evidence="4 16">Cofactor biosynthesis; coenzyme A biosynthesis; CoA from (R)-pantothenate: step 1/5.</text>
</comment>
<dbReference type="Gene3D" id="3.30.420.40">
    <property type="match status" value="2"/>
</dbReference>
<protein>
    <recommendedName>
        <fullName evidence="15 16">Type III pantothenate kinase</fullName>
        <ecNumber evidence="6 16">2.7.1.33</ecNumber>
    </recommendedName>
    <alternativeName>
        <fullName evidence="16">PanK-III</fullName>
    </alternativeName>
    <alternativeName>
        <fullName evidence="16">Pantothenic acid kinase</fullName>
    </alternativeName>
</protein>
<dbReference type="NCBIfam" id="NF009853">
    <property type="entry name" value="PRK13320.1-5"/>
    <property type="match status" value="1"/>
</dbReference>
<proteinExistence type="inferred from homology"/>
<evidence type="ECO:0000256" key="8">
    <source>
        <dbReference type="ARBA" id="ARBA00022679"/>
    </source>
</evidence>
<evidence type="ECO:0000256" key="5">
    <source>
        <dbReference type="ARBA" id="ARBA00011738"/>
    </source>
</evidence>
<keyword evidence="8 16" id="KW-0808">Transferase</keyword>
<evidence type="ECO:0000256" key="9">
    <source>
        <dbReference type="ARBA" id="ARBA00022741"/>
    </source>
</evidence>
<dbReference type="GO" id="GO:0046872">
    <property type="term" value="F:metal ion binding"/>
    <property type="evidence" value="ECO:0007669"/>
    <property type="project" value="UniProtKB-KW"/>
</dbReference>
<dbReference type="SUPFAM" id="SSF53067">
    <property type="entry name" value="Actin-like ATPase domain"/>
    <property type="match status" value="2"/>
</dbReference>
<dbReference type="STRING" id="425514.SAMN05443550_108151"/>
<dbReference type="Pfam" id="PF03309">
    <property type="entry name" value="Pan_kinase"/>
    <property type="match status" value="1"/>
</dbReference>
<reference evidence="17 18" key="1">
    <citation type="submission" date="2016-10" db="EMBL/GenBank/DDBJ databases">
        <authorList>
            <person name="de Groot N.N."/>
        </authorList>
    </citation>
    <scope>NUCLEOTIDE SEQUENCE [LARGE SCALE GENOMIC DNA]</scope>
    <source>
        <strain evidence="17 18">DSM 19033</strain>
    </source>
</reference>
<evidence type="ECO:0000256" key="12">
    <source>
        <dbReference type="ARBA" id="ARBA00022958"/>
    </source>
</evidence>
<evidence type="ECO:0000256" key="1">
    <source>
        <dbReference type="ARBA" id="ARBA00001206"/>
    </source>
</evidence>
<evidence type="ECO:0000313" key="17">
    <source>
        <dbReference type="EMBL" id="SEB01032.1"/>
    </source>
</evidence>
<dbReference type="GO" id="GO:0005737">
    <property type="term" value="C:cytoplasm"/>
    <property type="evidence" value="ECO:0007669"/>
    <property type="project" value="UniProtKB-SubCell"/>
</dbReference>
<keyword evidence="10 16" id="KW-0418">Kinase</keyword>
<name>A0A1H4FX02_9SPHI</name>
<evidence type="ECO:0000256" key="2">
    <source>
        <dbReference type="ARBA" id="ARBA00001958"/>
    </source>
</evidence>
<dbReference type="AlphaFoldDB" id="A0A1H4FX02"/>
<sequence length="251" mass="27834">MHNLVIDIGNTNSKIAVFDDKVLVFFQSADHIDQNSLSELIDKYKIVNSTVSSVKQDDTGILDVLKSGTNYIQFSTRLNTGVKNKYKTPATLGQDRWAKVIAVHHAYPQQNCLVIDAGTCITYDLLNDANVYFGGSISLGINMRFEALNHYTGKLPLVKWDKELQNIPQGTDTETAITNGVLQGVINEVEGFISLENIKNKGLKVVITGGDATFLLEQLKNSIFAPQIIHDPYLVLKGLNEVIAFEYVQKD</sequence>
<feature type="binding site" evidence="16">
    <location>
        <position position="116"/>
    </location>
    <ligand>
        <name>K(+)</name>
        <dbReference type="ChEBI" id="CHEBI:29103"/>
    </ligand>
</feature>
<evidence type="ECO:0000256" key="4">
    <source>
        <dbReference type="ARBA" id="ARBA00005225"/>
    </source>
</evidence>
<feature type="binding site" evidence="16">
    <location>
        <position position="119"/>
    </location>
    <ligand>
        <name>ATP</name>
        <dbReference type="ChEBI" id="CHEBI:30616"/>
    </ligand>
</feature>
<keyword evidence="11 16" id="KW-0067">ATP-binding</keyword>
<dbReference type="Proteomes" id="UP000198850">
    <property type="component" value="Unassembled WGS sequence"/>
</dbReference>
<feature type="binding site" evidence="16">
    <location>
        <begin position="7"/>
        <end position="14"/>
    </location>
    <ligand>
        <name>ATP</name>
        <dbReference type="ChEBI" id="CHEBI:30616"/>
    </ligand>
</feature>
<dbReference type="NCBIfam" id="TIGR00671">
    <property type="entry name" value="baf"/>
    <property type="match status" value="1"/>
</dbReference>
<keyword evidence="18" id="KW-1185">Reference proteome</keyword>
<evidence type="ECO:0000256" key="7">
    <source>
        <dbReference type="ARBA" id="ARBA00022490"/>
    </source>
</evidence>
<evidence type="ECO:0000256" key="15">
    <source>
        <dbReference type="ARBA" id="ARBA00040883"/>
    </source>
</evidence>
<feature type="binding site" evidence="16">
    <location>
        <begin position="93"/>
        <end position="96"/>
    </location>
    <ligand>
        <name>substrate</name>
    </ligand>
</feature>
<comment type="function">
    <text evidence="16">Catalyzes the phosphorylation of pantothenate (Pan), the first step in CoA biosynthesis.</text>
</comment>
<evidence type="ECO:0000256" key="10">
    <source>
        <dbReference type="ARBA" id="ARBA00022777"/>
    </source>
</evidence>
<dbReference type="InterPro" id="IPR004619">
    <property type="entry name" value="Type_III_PanK"/>
</dbReference>
<dbReference type="GO" id="GO:0004594">
    <property type="term" value="F:pantothenate kinase activity"/>
    <property type="evidence" value="ECO:0007669"/>
    <property type="project" value="UniProtKB-UniRule"/>
</dbReference>
<evidence type="ECO:0000256" key="13">
    <source>
        <dbReference type="ARBA" id="ARBA00022993"/>
    </source>
</evidence>
<dbReference type="EMBL" id="FNRA01000008">
    <property type="protein sequence ID" value="SEB01032.1"/>
    <property type="molecule type" value="Genomic_DNA"/>
</dbReference>
<keyword evidence="16" id="KW-0479">Metal-binding</keyword>
<comment type="cofactor">
    <cofactor evidence="2">
        <name>K(+)</name>
        <dbReference type="ChEBI" id="CHEBI:29103"/>
    </cofactor>
</comment>
<dbReference type="HAMAP" id="MF_01274">
    <property type="entry name" value="Pantothen_kinase_3"/>
    <property type="match status" value="1"/>
</dbReference>
<dbReference type="RefSeq" id="WP_090558033.1">
    <property type="nucleotide sequence ID" value="NZ_FNRA01000008.1"/>
</dbReference>
<dbReference type="UniPathway" id="UPA00241">
    <property type="reaction ID" value="UER00352"/>
</dbReference>
<accession>A0A1H4FX02</accession>
<evidence type="ECO:0000256" key="11">
    <source>
        <dbReference type="ARBA" id="ARBA00022840"/>
    </source>
</evidence>
<evidence type="ECO:0000256" key="16">
    <source>
        <dbReference type="HAMAP-Rule" id="MF_01274"/>
    </source>
</evidence>
<evidence type="ECO:0000256" key="3">
    <source>
        <dbReference type="ARBA" id="ARBA00004496"/>
    </source>
</evidence>
<comment type="subcellular location">
    <subcellularLocation>
        <location evidence="3 16">Cytoplasm</location>
    </subcellularLocation>
</comment>
<gene>
    <name evidence="16" type="primary">coaX</name>
    <name evidence="17" type="ORF">SAMN05443550_108151</name>
</gene>
<evidence type="ECO:0000256" key="14">
    <source>
        <dbReference type="ARBA" id="ARBA00038036"/>
    </source>
</evidence>
<evidence type="ECO:0000256" key="6">
    <source>
        <dbReference type="ARBA" id="ARBA00012102"/>
    </source>
</evidence>
<feature type="active site" description="Proton acceptor" evidence="16">
    <location>
        <position position="95"/>
    </location>
</feature>
<keyword evidence="7 16" id="KW-0963">Cytoplasm</keyword>
<dbReference type="OrthoDB" id="9804707at2"/>